<sequence>MQPPTNTLQDQILRLEALLSSNQEPQTTPPAYSPTNPMAPVLYEDRSTDEEDYGYPACRPAPITINIDASLRIEGQANTIVLPPAASPVSSPSSSAKPSSAAMSSQPSCQHGRVEKVTSMVLTALKEAKILRSTQATDGQTTTTTRPVEISVNAGIVVKGSKNTICSGLPRLMKGNGAPATVRDKANLKMGEDGVAAETRKRRACSEPPEMSTPKKLRLP</sequence>
<evidence type="ECO:0000256" key="1">
    <source>
        <dbReference type="SAM" id="MobiDB-lite"/>
    </source>
</evidence>
<proteinExistence type="predicted"/>
<evidence type="ECO:0000313" key="3">
    <source>
        <dbReference type="Proteomes" id="UP000606974"/>
    </source>
</evidence>
<name>A0A8H7AKX8_9EURO</name>
<feature type="region of interest" description="Disordered" evidence="1">
    <location>
        <begin position="84"/>
        <end position="113"/>
    </location>
</feature>
<feature type="region of interest" description="Disordered" evidence="1">
    <location>
        <begin position="18"/>
        <end position="41"/>
    </location>
</feature>
<dbReference type="EMBL" id="JAACFV010000036">
    <property type="protein sequence ID" value="KAF7509882.1"/>
    <property type="molecule type" value="Genomic_DNA"/>
</dbReference>
<dbReference type="AlphaFoldDB" id="A0A8H7AKX8"/>
<dbReference type="OrthoDB" id="5409271at2759"/>
<reference evidence="2" key="1">
    <citation type="submission" date="2020-02" db="EMBL/GenBank/DDBJ databases">
        <authorList>
            <person name="Palmer J.M."/>
        </authorList>
    </citation>
    <scope>NUCLEOTIDE SEQUENCE</scope>
    <source>
        <strain evidence="2">EPUS1.4</strain>
        <tissue evidence="2">Thallus</tissue>
    </source>
</reference>
<accession>A0A8H7AKX8</accession>
<feature type="region of interest" description="Disordered" evidence="1">
    <location>
        <begin position="189"/>
        <end position="220"/>
    </location>
</feature>
<protein>
    <submittedName>
        <fullName evidence="2">Uncharacterized protein</fullName>
    </submittedName>
</protein>
<evidence type="ECO:0000313" key="2">
    <source>
        <dbReference type="EMBL" id="KAF7509882.1"/>
    </source>
</evidence>
<comment type="caution">
    <text evidence="2">The sequence shown here is derived from an EMBL/GenBank/DDBJ whole genome shotgun (WGS) entry which is preliminary data.</text>
</comment>
<organism evidence="2 3">
    <name type="scientific">Endocarpon pusillum</name>
    <dbReference type="NCBI Taxonomy" id="364733"/>
    <lineage>
        <taxon>Eukaryota</taxon>
        <taxon>Fungi</taxon>
        <taxon>Dikarya</taxon>
        <taxon>Ascomycota</taxon>
        <taxon>Pezizomycotina</taxon>
        <taxon>Eurotiomycetes</taxon>
        <taxon>Chaetothyriomycetidae</taxon>
        <taxon>Verrucariales</taxon>
        <taxon>Verrucariaceae</taxon>
        <taxon>Endocarpon</taxon>
    </lineage>
</organism>
<feature type="compositionally biased region" description="Low complexity" evidence="1">
    <location>
        <begin position="84"/>
        <end position="108"/>
    </location>
</feature>
<gene>
    <name evidence="2" type="ORF">GJ744_007393</name>
</gene>
<dbReference type="Proteomes" id="UP000606974">
    <property type="component" value="Unassembled WGS sequence"/>
</dbReference>
<keyword evidence="3" id="KW-1185">Reference proteome</keyword>